<feature type="transmembrane region" description="Helical" evidence="10">
    <location>
        <begin position="185"/>
        <end position="206"/>
    </location>
</feature>
<dbReference type="GO" id="GO:0015190">
    <property type="term" value="F:L-leucine transmembrane transporter activity"/>
    <property type="evidence" value="ECO:0007669"/>
    <property type="project" value="TreeGrafter"/>
</dbReference>
<keyword evidence="7 10" id="KW-1133">Transmembrane helix</keyword>
<accession>A0A2Z2P0C4</accession>
<dbReference type="RefSeq" id="WP_088918147.1">
    <property type="nucleotide sequence ID" value="NZ_CP018632.1"/>
</dbReference>
<dbReference type="GO" id="GO:0015808">
    <property type="term" value="P:L-alanine transport"/>
    <property type="evidence" value="ECO:0007669"/>
    <property type="project" value="TreeGrafter"/>
</dbReference>
<feature type="transmembrane region" description="Helical" evidence="10">
    <location>
        <begin position="218"/>
        <end position="246"/>
    </location>
</feature>
<evidence type="ECO:0000256" key="3">
    <source>
        <dbReference type="ARBA" id="ARBA00022475"/>
    </source>
</evidence>
<keyword evidence="4" id="KW-0997">Cell inner membrane</keyword>
<name>A0A2Z2P0C4_9GAMM</name>
<dbReference type="Pfam" id="PF02653">
    <property type="entry name" value="BPD_transp_2"/>
    <property type="match status" value="1"/>
</dbReference>
<feature type="transmembrane region" description="Helical" evidence="10">
    <location>
        <begin position="37"/>
        <end position="55"/>
    </location>
</feature>
<sequence>MNLQIFVNALVNAALIAPPAMAFSLLFGVLKFPNFAIGGYITIGAFAAYTFNVPLGLPLPLATIGAMAVTGFVVWLAHVWVFKPMQAQSAVTLLVVSIALTLILESVVRLFFSADVRGFDIPLERPWKFWGARITKEQVQIIACAVVLGTGLHVLLRHTRIGRAMRAVADNPMLAAIRGVDAAKITALTTILCGAIFGLTGVFAGLDLVIEPLVGWNLTIPIFAAAILGGIGSPYGAILGALLLGLAEELTILVLPSTYKIAVGFVIIAIFLLVRPQGLFGTAEIKK</sequence>
<evidence type="ECO:0000256" key="7">
    <source>
        <dbReference type="ARBA" id="ARBA00022989"/>
    </source>
</evidence>
<keyword evidence="2" id="KW-0813">Transport</keyword>
<evidence type="ECO:0000256" key="9">
    <source>
        <dbReference type="ARBA" id="ARBA00037998"/>
    </source>
</evidence>
<evidence type="ECO:0000256" key="10">
    <source>
        <dbReference type="SAM" id="Phobius"/>
    </source>
</evidence>
<dbReference type="InterPro" id="IPR001851">
    <property type="entry name" value="ABC_transp_permease"/>
</dbReference>
<protein>
    <submittedName>
        <fullName evidence="11">High-affinity branched-chain amino acid transport system permease protein LivH</fullName>
    </submittedName>
</protein>
<dbReference type="InterPro" id="IPR052157">
    <property type="entry name" value="BCAA_transport_permease"/>
</dbReference>
<dbReference type="GO" id="GO:0015192">
    <property type="term" value="F:L-phenylalanine transmembrane transporter activity"/>
    <property type="evidence" value="ECO:0007669"/>
    <property type="project" value="TreeGrafter"/>
</dbReference>
<keyword evidence="5 10" id="KW-0812">Transmembrane</keyword>
<dbReference type="KEGG" id="gai:IMCC3135_13945"/>
<dbReference type="EMBL" id="CP018632">
    <property type="protein sequence ID" value="ASJ72874.1"/>
    <property type="molecule type" value="Genomic_DNA"/>
</dbReference>
<feature type="transmembrane region" description="Helical" evidence="10">
    <location>
        <begin position="6"/>
        <end position="30"/>
    </location>
</feature>
<dbReference type="CDD" id="cd06582">
    <property type="entry name" value="TM_PBP1_LivH_like"/>
    <property type="match status" value="1"/>
</dbReference>
<feature type="transmembrane region" description="Helical" evidence="10">
    <location>
        <begin position="61"/>
        <end position="81"/>
    </location>
</feature>
<keyword evidence="3" id="KW-1003">Cell membrane</keyword>
<feature type="transmembrane region" description="Helical" evidence="10">
    <location>
        <begin position="253"/>
        <end position="274"/>
    </location>
</feature>
<dbReference type="AlphaFoldDB" id="A0A2Z2P0C4"/>
<dbReference type="GO" id="GO:0005304">
    <property type="term" value="F:L-valine transmembrane transporter activity"/>
    <property type="evidence" value="ECO:0007669"/>
    <property type="project" value="TreeGrafter"/>
</dbReference>
<proteinExistence type="inferred from homology"/>
<keyword evidence="8 10" id="KW-0472">Membrane</keyword>
<comment type="similarity">
    <text evidence="9">Belongs to the binding-protein-dependent transport system permease family. LivHM subfamily.</text>
</comment>
<dbReference type="PANTHER" id="PTHR11795:SF371">
    <property type="entry name" value="HIGH-AFFINITY BRANCHED-CHAIN AMINO ACID TRANSPORT SYSTEM PERMEASE PROTEIN LIVH"/>
    <property type="match status" value="1"/>
</dbReference>
<evidence type="ECO:0000256" key="5">
    <source>
        <dbReference type="ARBA" id="ARBA00022692"/>
    </source>
</evidence>
<evidence type="ECO:0000313" key="12">
    <source>
        <dbReference type="Proteomes" id="UP000250079"/>
    </source>
</evidence>
<evidence type="ECO:0000256" key="6">
    <source>
        <dbReference type="ARBA" id="ARBA00022970"/>
    </source>
</evidence>
<dbReference type="Proteomes" id="UP000250079">
    <property type="component" value="Chromosome"/>
</dbReference>
<dbReference type="GO" id="GO:0015188">
    <property type="term" value="F:L-isoleucine transmembrane transporter activity"/>
    <property type="evidence" value="ECO:0007669"/>
    <property type="project" value="TreeGrafter"/>
</dbReference>
<feature type="transmembrane region" description="Helical" evidence="10">
    <location>
        <begin position="138"/>
        <end position="156"/>
    </location>
</feature>
<evidence type="ECO:0000256" key="2">
    <source>
        <dbReference type="ARBA" id="ARBA00022448"/>
    </source>
</evidence>
<reference evidence="11 12" key="1">
    <citation type="submission" date="2016-12" db="EMBL/GenBank/DDBJ databases">
        <authorList>
            <person name="Song W.-J."/>
            <person name="Kurnit D.M."/>
        </authorList>
    </citation>
    <scope>NUCLEOTIDE SEQUENCE [LARGE SCALE GENOMIC DNA]</scope>
    <source>
        <strain evidence="11 12">IMCC3135</strain>
    </source>
</reference>
<dbReference type="GO" id="GO:1903806">
    <property type="term" value="P:L-isoleucine import across plasma membrane"/>
    <property type="evidence" value="ECO:0007669"/>
    <property type="project" value="TreeGrafter"/>
</dbReference>
<evidence type="ECO:0000313" key="11">
    <source>
        <dbReference type="EMBL" id="ASJ72874.1"/>
    </source>
</evidence>
<organism evidence="11 12">
    <name type="scientific">Granulosicoccus antarcticus IMCC3135</name>
    <dbReference type="NCBI Taxonomy" id="1192854"/>
    <lineage>
        <taxon>Bacteria</taxon>
        <taxon>Pseudomonadati</taxon>
        <taxon>Pseudomonadota</taxon>
        <taxon>Gammaproteobacteria</taxon>
        <taxon>Chromatiales</taxon>
        <taxon>Granulosicoccaceae</taxon>
        <taxon>Granulosicoccus</taxon>
    </lineage>
</organism>
<comment type="subcellular location">
    <subcellularLocation>
        <location evidence="1">Cell inner membrane</location>
        <topology evidence="1">Multi-pass membrane protein</topology>
    </subcellularLocation>
</comment>
<feature type="transmembrane region" description="Helical" evidence="10">
    <location>
        <begin position="93"/>
        <end position="112"/>
    </location>
</feature>
<gene>
    <name evidence="11" type="primary">livH_5</name>
    <name evidence="11" type="ORF">IMCC3135_13945</name>
</gene>
<dbReference type="PANTHER" id="PTHR11795">
    <property type="entry name" value="BRANCHED-CHAIN AMINO ACID TRANSPORT SYSTEM PERMEASE PROTEIN LIVH"/>
    <property type="match status" value="1"/>
</dbReference>
<dbReference type="GO" id="GO:0005886">
    <property type="term" value="C:plasma membrane"/>
    <property type="evidence" value="ECO:0007669"/>
    <property type="project" value="UniProtKB-SubCell"/>
</dbReference>
<dbReference type="OrthoDB" id="9807115at2"/>
<evidence type="ECO:0000256" key="4">
    <source>
        <dbReference type="ARBA" id="ARBA00022519"/>
    </source>
</evidence>
<evidence type="ECO:0000256" key="8">
    <source>
        <dbReference type="ARBA" id="ARBA00023136"/>
    </source>
</evidence>
<dbReference type="GO" id="GO:0042941">
    <property type="term" value="P:D-alanine transmembrane transport"/>
    <property type="evidence" value="ECO:0007669"/>
    <property type="project" value="TreeGrafter"/>
</dbReference>
<evidence type="ECO:0000256" key="1">
    <source>
        <dbReference type="ARBA" id="ARBA00004429"/>
    </source>
</evidence>
<keyword evidence="6" id="KW-0029">Amino-acid transport</keyword>
<keyword evidence="12" id="KW-1185">Reference proteome</keyword>